<organism evidence="2 3">
    <name type="scientific">Ciceribacter naphthalenivorans</name>
    <dbReference type="NCBI Taxonomy" id="1118451"/>
    <lineage>
        <taxon>Bacteria</taxon>
        <taxon>Pseudomonadati</taxon>
        <taxon>Pseudomonadota</taxon>
        <taxon>Alphaproteobacteria</taxon>
        <taxon>Hyphomicrobiales</taxon>
        <taxon>Rhizobiaceae</taxon>
        <taxon>Ciceribacter</taxon>
    </lineage>
</organism>
<evidence type="ECO:0000256" key="1">
    <source>
        <dbReference type="SAM" id="MobiDB-lite"/>
    </source>
</evidence>
<dbReference type="RefSeq" id="WP_147178205.1">
    <property type="nucleotide sequence ID" value="NZ_BJZP01000001.1"/>
</dbReference>
<dbReference type="OrthoDB" id="9809788at2"/>
<feature type="compositionally biased region" description="Polar residues" evidence="1">
    <location>
        <begin position="193"/>
        <end position="204"/>
    </location>
</feature>
<evidence type="ECO:0000313" key="2">
    <source>
        <dbReference type="EMBL" id="GEO83411.1"/>
    </source>
</evidence>
<name>A0A512HD81_9HYPH</name>
<dbReference type="Proteomes" id="UP000321717">
    <property type="component" value="Unassembled WGS sequence"/>
</dbReference>
<keyword evidence="3" id="KW-1185">Reference proteome</keyword>
<reference evidence="2 3" key="1">
    <citation type="submission" date="2019-07" db="EMBL/GenBank/DDBJ databases">
        <title>Whole genome shotgun sequence of Rhizobium naphthalenivorans NBRC 107585.</title>
        <authorList>
            <person name="Hosoyama A."/>
            <person name="Uohara A."/>
            <person name="Ohji S."/>
            <person name="Ichikawa N."/>
        </authorList>
    </citation>
    <scope>NUCLEOTIDE SEQUENCE [LARGE SCALE GENOMIC DNA]</scope>
    <source>
        <strain evidence="2 3">NBRC 107585</strain>
    </source>
</reference>
<protein>
    <submittedName>
        <fullName evidence="2">Uncharacterized protein</fullName>
    </submittedName>
</protein>
<feature type="region of interest" description="Disordered" evidence="1">
    <location>
        <begin position="185"/>
        <end position="210"/>
    </location>
</feature>
<sequence length="210" mass="21088">MVNSTLFRRTLSVMLPAALLVSCIGEDMAPRARVGASPSVAKPGARIEGRVSDRQLLGRVGEPVAYAPQPARASRGAAAIDWLDTPNLAGVNTAGAGAVLPDAPQAVAIAAPGPEALSQPAPPTAPELARNPMPATPQSAYVIPPEGINIDAELGVAAPAGAGVAPQIIVEQGAMAIAEGQTSQPVVDGIGTDNPTPLVTTPRQSADPLL</sequence>
<accession>A0A512HD81</accession>
<proteinExistence type="predicted"/>
<gene>
    <name evidence="2" type="ORF">RNA01_03430</name>
</gene>
<evidence type="ECO:0000313" key="3">
    <source>
        <dbReference type="Proteomes" id="UP000321717"/>
    </source>
</evidence>
<comment type="caution">
    <text evidence="2">The sequence shown here is derived from an EMBL/GenBank/DDBJ whole genome shotgun (WGS) entry which is preliminary data.</text>
</comment>
<dbReference type="AlphaFoldDB" id="A0A512HD81"/>
<dbReference type="EMBL" id="BJZP01000001">
    <property type="protein sequence ID" value="GEO83411.1"/>
    <property type="molecule type" value="Genomic_DNA"/>
</dbReference>